<gene>
    <name evidence="1" type="ORF">FHX53_001103</name>
</gene>
<evidence type="ECO:0000313" key="1">
    <source>
        <dbReference type="EMBL" id="MBA8847518.1"/>
    </source>
</evidence>
<dbReference type="AlphaFoldDB" id="A0A839ECY4"/>
<proteinExistence type="predicted"/>
<dbReference type="Proteomes" id="UP000585905">
    <property type="component" value="Unassembled WGS sequence"/>
</dbReference>
<reference evidence="1 2" key="1">
    <citation type="submission" date="2020-07" db="EMBL/GenBank/DDBJ databases">
        <title>Sequencing the genomes of 1000 actinobacteria strains.</title>
        <authorList>
            <person name="Klenk H.-P."/>
        </authorList>
    </citation>
    <scope>NUCLEOTIDE SEQUENCE [LARGE SCALE GENOMIC DNA]</scope>
    <source>
        <strain evidence="1 2">DSM 19663</strain>
    </source>
</reference>
<evidence type="ECO:0000313" key="2">
    <source>
        <dbReference type="Proteomes" id="UP000585905"/>
    </source>
</evidence>
<dbReference type="RefSeq" id="WP_182490348.1">
    <property type="nucleotide sequence ID" value="NZ_BAAAOV010000010.1"/>
</dbReference>
<protein>
    <submittedName>
        <fullName evidence="1">Uncharacterized protein</fullName>
    </submittedName>
</protein>
<accession>A0A839ECY4</accession>
<name>A0A839ECY4_9MICO</name>
<keyword evidence="2" id="KW-1185">Reference proteome</keyword>
<dbReference type="EMBL" id="JACGWX010000002">
    <property type="protein sequence ID" value="MBA8847518.1"/>
    <property type="molecule type" value="Genomic_DNA"/>
</dbReference>
<sequence>MSQSIQVIENRVSKSDADTVAKSRQIGYRAQELADYARAGYDLAHTATIDGPEYVTFVDTLTRATY</sequence>
<comment type="caution">
    <text evidence="1">The sequence shown here is derived from an EMBL/GenBank/DDBJ whole genome shotgun (WGS) entry which is preliminary data.</text>
</comment>
<organism evidence="1 2">
    <name type="scientific">Microcella alkalica</name>
    <dbReference type="NCBI Taxonomy" id="355930"/>
    <lineage>
        <taxon>Bacteria</taxon>
        <taxon>Bacillati</taxon>
        <taxon>Actinomycetota</taxon>
        <taxon>Actinomycetes</taxon>
        <taxon>Micrococcales</taxon>
        <taxon>Microbacteriaceae</taxon>
        <taxon>Microcella</taxon>
    </lineage>
</organism>